<feature type="domain" description="Pyrroline-5-carboxylate reductase dimerisation" evidence="1">
    <location>
        <begin position="49"/>
        <end position="131"/>
    </location>
</feature>
<dbReference type="Pfam" id="PF14748">
    <property type="entry name" value="P5CR_dimer"/>
    <property type="match status" value="1"/>
</dbReference>
<dbReference type="EMBL" id="BARV01007936">
    <property type="protein sequence ID" value="GAI14631.1"/>
    <property type="molecule type" value="Genomic_DNA"/>
</dbReference>
<reference evidence="2" key="1">
    <citation type="journal article" date="2014" name="Front. Microbiol.">
        <title>High frequency of phylogenetically diverse reductive dehalogenase-homologous genes in deep subseafloor sedimentary metagenomes.</title>
        <authorList>
            <person name="Kawai M."/>
            <person name="Futagami T."/>
            <person name="Toyoda A."/>
            <person name="Takaki Y."/>
            <person name="Nishi S."/>
            <person name="Hori S."/>
            <person name="Arai W."/>
            <person name="Tsubouchi T."/>
            <person name="Morono Y."/>
            <person name="Uchiyama I."/>
            <person name="Ito T."/>
            <person name="Fujiyama A."/>
            <person name="Inagaki F."/>
            <person name="Takami H."/>
        </authorList>
    </citation>
    <scope>NUCLEOTIDE SEQUENCE</scope>
    <source>
        <strain evidence="2">Expedition CK06-06</strain>
    </source>
</reference>
<dbReference type="Gene3D" id="1.10.3730.10">
    <property type="entry name" value="ProC C-terminal domain-like"/>
    <property type="match status" value="1"/>
</dbReference>
<evidence type="ECO:0000313" key="2">
    <source>
        <dbReference type="EMBL" id="GAI14631.1"/>
    </source>
</evidence>
<evidence type="ECO:0000259" key="1">
    <source>
        <dbReference type="Pfam" id="PF14748"/>
    </source>
</evidence>
<sequence>MHFVNDVDFEPCPGGPINRILTKLANLFNSVVCRSVDFDGIDILAEIYCGAAFALTAGLCGWLIEGKAVKGLCQNSCYSGFTNAACAGADKDGETPAQLRRKVTSPGGTTEAALKVFADGKFGPLVSAALKMPATEVR</sequence>
<comment type="caution">
    <text evidence="2">The sequence shown here is derived from an EMBL/GenBank/DDBJ whole genome shotgun (WGS) entry which is preliminary data.</text>
</comment>
<organism evidence="2">
    <name type="scientific">marine sediment metagenome</name>
    <dbReference type="NCBI Taxonomy" id="412755"/>
    <lineage>
        <taxon>unclassified sequences</taxon>
        <taxon>metagenomes</taxon>
        <taxon>ecological metagenomes</taxon>
    </lineage>
</organism>
<proteinExistence type="predicted"/>
<dbReference type="InterPro" id="IPR029036">
    <property type="entry name" value="P5CR_dimer"/>
</dbReference>
<dbReference type="InterPro" id="IPR008927">
    <property type="entry name" value="6-PGluconate_DH-like_C_sf"/>
</dbReference>
<accession>X1M962</accession>
<name>X1M962_9ZZZZ</name>
<dbReference type="SUPFAM" id="SSF48179">
    <property type="entry name" value="6-phosphogluconate dehydrogenase C-terminal domain-like"/>
    <property type="match status" value="1"/>
</dbReference>
<feature type="non-terminal residue" evidence="2">
    <location>
        <position position="138"/>
    </location>
</feature>
<dbReference type="AlphaFoldDB" id="X1M962"/>
<gene>
    <name evidence="2" type="ORF">S06H3_16076</name>
</gene>
<protein>
    <recommendedName>
        <fullName evidence="1">Pyrroline-5-carboxylate reductase dimerisation domain-containing protein</fullName>
    </recommendedName>
</protein>